<evidence type="ECO:0000313" key="2">
    <source>
        <dbReference type="Proteomes" id="UP000750711"/>
    </source>
</evidence>
<sequence length="802" mass="92083">MVSAIHPNITWLTYTNLLGQNMRSHLTRVVFRRILYSESYAICQCPNWPVAIIRGHNVPFLSPSQRRTLFLKPDRRPKKVDLTPGLRKMLDLNESASMQVRPPPAKDLVEAFNIFFRSKHQTREPVEEIQAMHAFATFRHLQEHNAEQDGSGLSLNDLQNAMDALVRMPEGDVSTHNAFAKTLFEEIQRRREAGPSNQSISGPKDLLLYVSIICQTGSTTEARALVEKYWKSHPGRIGRRLAARVLEGFAKEDNEEELRRTLTMMEENRVDFDPRVHQVITKHYALKNNVEATKKWYSHPIANNESPTPYTNTHILRFCLRNNELEWGSTVFRSILETNPGKKTWDVIFQWAAAIGKGVDEVDQMMRVMVRRNPNDETLRPDIETINGLVELANSRNDPYTAERYIALGQKWNMTPNAETYILQMDYRIKVGDIAGAKATYEMLRAEEVPDNEDLSVVFRLIQALCAARPVNFHSITSIVADLSERKVRLDPDTVAALCLLHLRRDEPNEVVDLLNSHTFHYSLDQRVHVRDALVAFCLDRKNSTARAWDAYQIFRQVFDETPLEVRTLMMREFFGRRRSDMACHVFNHMRQHFNPERRPTAETYVACFEGIAGAADLEGLQMIHNTLKLDYEIEPCTRLYNALMLAYTACEMPFRSLEFWDDITNSREGPTYNSIQIVFQACEAAPFGDREARSIWKKLSNMGVAPTKKIYAAYTGALARQGHFEEAKKVVEGMERDTAIEVDSFLLGTMYNATKGQIQQDEVEKWASKAHPAAWCELMEVGLSTTRDGWKEFKIDLDLKA</sequence>
<dbReference type="PANTHER" id="PTHR47939">
    <property type="entry name" value="MEMBRANE-ASSOCIATED SALT-INDUCIBLE PROTEIN-LIKE"/>
    <property type="match status" value="1"/>
</dbReference>
<proteinExistence type="predicted"/>
<reference evidence="1" key="1">
    <citation type="submission" date="2021-03" db="EMBL/GenBank/DDBJ databases">
        <title>Comparative genomics and phylogenomic investigation of the class Geoglossomycetes provide insights into ecological specialization and systematics.</title>
        <authorList>
            <person name="Melie T."/>
            <person name="Pirro S."/>
            <person name="Miller A.N."/>
            <person name="Quandt A."/>
        </authorList>
    </citation>
    <scope>NUCLEOTIDE SEQUENCE</scope>
    <source>
        <strain evidence="1">CAQ_001_2017</strain>
    </source>
</reference>
<accession>A0A9P8LDX0</accession>
<dbReference type="InterPro" id="IPR011990">
    <property type="entry name" value="TPR-like_helical_dom_sf"/>
</dbReference>
<name>A0A9P8LDX0_9PEZI</name>
<dbReference type="PANTHER" id="PTHR47939:SF5">
    <property type="entry name" value="PENTACOTRIPEPTIDE-REPEAT REGION OF PRORP DOMAIN-CONTAINING PROTEIN"/>
    <property type="match status" value="1"/>
</dbReference>
<dbReference type="InterPro" id="IPR050667">
    <property type="entry name" value="PPR-containing_protein"/>
</dbReference>
<evidence type="ECO:0000313" key="1">
    <source>
        <dbReference type="EMBL" id="KAH0562314.1"/>
    </source>
</evidence>
<dbReference type="Gene3D" id="1.25.40.10">
    <property type="entry name" value="Tetratricopeptide repeat domain"/>
    <property type="match status" value="3"/>
</dbReference>
<gene>
    <name evidence="1" type="ORF">GP486_002995</name>
</gene>
<protein>
    <submittedName>
        <fullName evidence="1">Uncharacterized protein</fullName>
    </submittedName>
</protein>
<dbReference type="AlphaFoldDB" id="A0A9P8LDX0"/>
<keyword evidence="2" id="KW-1185">Reference proteome</keyword>
<comment type="caution">
    <text evidence="1">The sequence shown here is derived from an EMBL/GenBank/DDBJ whole genome shotgun (WGS) entry which is preliminary data.</text>
</comment>
<dbReference type="EMBL" id="JAGHQM010000372">
    <property type="protein sequence ID" value="KAH0562314.1"/>
    <property type="molecule type" value="Genomic_DNA"/>
</dbReference>
<dbReference type="Proteomes" id="UP000750711">
    <property type="component" value="Unassembled WGS sequence"/>
</dbReference>
<organism evidence="1 2">
    <name type="scientific">Trichoglossum hirsutum</name>
    <dbReference type="NCBI Taxonomy" id="265104"/>
    <lineage>
        <taxon>Eukaryota</taxon>
        <taxon>Fungi</taxon>
        <taxon>Dikarya</taxon>
        <taxon>Ascomycota</taxon>
        <taxon>Pezizomycotina</taxon>
        <taxon>Geoglossomycetes</taxon>
        <taxon>Geoglossales</taxon>
        <taxon>Geoglossaceae</taxon>
        <taxon>Trichoglossum</taxon>
    </lineage>
</organism>